<evidence type="ECO:0000256" key="2">
    <source>
        <dbReference type="SAM" id="Phobius"/>
    </source>
</evidence>
<protein>
    <recommendedName>
        <fullName evidence="5">Phage abortive infection protein</fullName>
    </recommendedName>
</protein>
<evidence type="ECO:0000313" key="3">
    <source>
        <dbReference type="EMBL" id="MFD2520788.1"/>
    </source>
</evidence>
<keyword evidence="2" id="KW-1133">Transmembrane helix</keyword>
<evidence type="ECO:0000256" key="1">
    <source>
        <dbReference type="SAM" id="Coils"/>
    </source>
</evidence>
<evidence type="ECO:0008006" key="5">
    <source>
        <dbReference type="Google" id="ProtNLM"/>
    </source>
</evidence>
<keyword evidence="1" id="KW-0175">Coiled coil</keyword>
<keyword evidence="4" id="KW-1185">Reference proteome</keyword>
<proteinExistence type="predicted"/>
<dbReference type="Proteomes" id="UP001597510">
    <property type="component" value="Unassembled WGS sequence"/>
</dbReference>
<gene>
    <name evidence="3" type="ORF">ACFSR2_07840</name>
</gene>
<keyword evidence="2" id="KW-0812">Transmembrane</keyword>
<sequence length="320" mass="37531">MFTHKFIKAFALIIIVFLALSSMFSLFAIGFLNLKTELLDHYGSFIGGILGTLLSFLSVVLVVYTLYDSKEKDRKDRENYEKEKLLYFNYLVSQSLIFGKSYVKGLREASRVIKDNPESIVPIKSESHISLQKIVSVINQEDYYISYQNQIGDGKIADLFRVFETIEGNRKSLIDNFQQKVQLDFNRKTQLSLLVNEINNIMREFSSREENLLIKLYKMWFDFHNYLRNNNISNSYTIFYDQLVKPLIEYLSEILDNSNIESKNLELKVIEYNHLYNGIIFNNKNIADDLHSEANNVEKLINQAENKLITNLKEFYQKNH</sequence>
<keyword evidence="2" id="KW-0472">Membrane</keyword>
<feature type="transmembrane region" description="Helical" evidence="2">
    <location>
        <begin position="44"/>
        <end position="67"/>
    </location>
</feature>
<dbReference type="EMBL" id="JBHULC010000008">
    <property type="protein sequence ID" value="MFD2520788.1"/>
    <property type="molecule type" value="Genomic_DNA"/>
</dbReference>
<comment type="caution">
    <text evidence="3">The sequence shown here is derived from an EMBL/GenBank/DDBJ whole genome shotgun (WGS) entry which is preliminary data.</text>
</comment>
<accession>A0ABW5J6L8</accession>
<organism evidence="3 4">
    <name type="scientific">Emticicia soli</name>
    <dbReference type="NCBI Taxonomy" id="2027878"/>
    <lineage>
        <taxon>Bacteria</taxon>
        <taxon>Pseudomonadati</taxon>
        <taxon>Bacteroidota</taxon>
        <taxon>Cytophagia</taxon>
        <taxon>Cytophagales</taxon>
        <taxon>Leadbetterellaceae</taxon>
        <taxon>Emticicia</taxon>
    </lineage>
</organism>
<reference evidence="4" key="1">
    <citation type="journal article" date="2019" name="Int. J. Syst. Evol. Microbiol.">
        <title>The Global Catalogue of Microorganisms (GCM) 10K type strain sequencing project: providing services to taxonomists for standard genome sequencing and annotation.</title>
        <authorList>
            <consortium name="The Broad Institute Genomics Platform"/>
            <consortium name="The Broad Institute Genome Sequencing Center for Infectious Disease"/>
            <person name="Wu L."/>
            <person name="Ma J."/>
        </authorList>
    </citation>
    <scope>NUCLEOTIDE SEQUENCE [LARGE SCALE GENOMIC DNA]</scope>
    <source>
        <strain evidence="4">KCTC 52344</strain>
    </source>
</reference>
<feature type="transmembrane region" description="Helical" evidence="2">
    <location>
        <begin position="9"/>
        <end position="32"/>
    </location>
</feature>
<name>A0ABW5J6L8_9BACT</name>
<evidence type="ECO:0000313" key="4">
    <source>
        <dbReference type="Proteomes" id="UP001597510"/>
    </source>
</evidence>
<feature type="coiled-coil region" evidence="1">
    <location>
        <begin position="287"/>
        <end position="314"/>
    </location>
</feature>